<comment type="caution">
    <text evidence="4">The sequence shown here is derived from an EMBL/GenBank/DDBJ whole genome shotgun (WGS) entry which is preliminary data.</text>
</comment>
<evidence type="ECO:0000313" key="5">
    <source>
        <dbReference type="Proteomes" id="UP000031278"/>
    </source>
</evidence>
<dbReference type="Pfam" id="PF00378">
    <property type="entry name" value="ECH_1"/>
    <property type="match status" value="1"/>
</dbReference>
<evidence type="ECO:0000256" key="2">
    <source>
        <dbReference type="ARBA" id="ARBA00023235"/>
    </source>
</evidence>
<evidence type="ECO:0000313" key="4">
    <source>
        <dbReference type="EMBL" id="KHT63856.1"/>
    </source>
</evidence>
<reference evidence="4 5" key="1">
    <citation type="submission" date="2014-12" db="EMBL/GenBank/DDBJ databases">
        <title>Genome sequencing of Photobacterium gaetbulicola AD005a.</title>
        <authorList>
            <person name="Adrian T.G.S."/>
            <person name="Chan K.G."/>
        </authorList>
    </citation>
    <scope>NUCLEOTIDE SEQUENCE [LARGE SCALE GENOMIC DNA]</scope>
    <source>
        <strain evidence="4 5">AD005a</strain>
    </source>
</reference>
<dbReference type="SUPFAM" id="SSF52096">
    <property type="entry name" value="ClpP/crotonase"/>
    <property type="match status" value="1"/>
</dbReference>
<dbReference type="InterPro" id="IPR018376">
    <property type="entry name" value="Enoyl-CoA_hyd/isom_CS"/>
</dbReference>
<accession>A0A0B9GYQ2</accession>
<protein>
    <submittedName>
        <fullName evidence="4">Enoyl-CoA hydratase</fullName>
    </submittedName>
</protein>
<dbReference type="AlphaFoldDB" id="A0A0B9GYQ2"/>
<dbReference type="PROSITE" id="PS00166">
    <property type="entry name" value="ENOYL_COA_HYDRATASE"/>
    <property type="match status" value="1"/>
</dbReference>
<dbReference type="InterPro" id="IPR029045">
    <property type="entry name" value="ClpP/crotonase-like_dom_sf"/>
</dbReference>
<gene>
    <name evidence="4" type="ORF">RJ45_09635</name>
</gene>
<dbReference type="RefSeq" id="WP_039460958.1">
    <property type="nucleotide sequence ID" value="NZ_JWLZ01000149.1"/>
</dbReference>
<sequence>MSWTRLLVEEKDGVVTVVLNRPDKCNALDMALFRELDKVSRELRKRKDVRAVIVRGAGGNFSSGLDVKSVVTSRTNAISLLAKWLPGNANMAQRVSRNWRKLPCPVIAVIEGKCWGGGMQIVLGADFRIAAPDAELSIMEIRWGLMPDMAGLMSLREVVPKDVAMRLTMTGEILEAKQANALNLVTEVVPQPMLRAQALCQAIINGSPDAIAAVKLTTNRCWHSSERRLLASETLNQIRLLFGKNFHIAGKRQRQKVDIDYKPRQSFW</sequence>
<comment type="similarity">
    <text evidence="1 3">Belongs to the enoyl-CoA hydratase/isomerase family.</text>
</comment>
<dbReference type="InterPro" id="IPR045002">
    <property type="entry name" value="Ech1-like"/>
</dbReference>
<keyword evidence="2" id="KW-0413">Isomerase</keyword>
<evidence type="ECO:0000256" key="1">
    <source>
        <dbReference type="ARBA" id="ARBA00005254"/>
    </source>
</evidence>
<dbReference type="GO" id="GO:0016853">
    <property type="term" value="F:isomerase activity"/>
    <property type="evidence" value="ECO:0007669"/>
    <property type="project" value="UniProtKB-KW"/>
</dbReference>
<dbReference type="NCBIfam" id="NF005699">
    <property type="entry name" value="PRK07509.1"/>
    <property type="match status" value="1"/>
</dbReference>
<dbReference type="EMBL" id="JWLZ01000149">
    <property type="protein sequence ID" value="KHT63856.1"/>
    <property type="molecule type" value="Genomic_DNA"/>
</dbReference>
<dbReference type="Proteomes" id="UP000031278">
    <property type="component" value="Unassembled WGS sequence"/>
</dbReference>
<name>A0A0B9GYQ2_9GAMM</name>
<dbReference type="InterPro" id="IPR001753">
    <property type="entry name" value="Enoyl-CoA_hydra/iso"/>
</dbReference>
<dbReference type="PANTHER" id="PTHR43149">
    <property type="entry name" value="ENOYL-COA HYDRATASE"/>
    <property type="match status" value="1"/>
</dbReference>
<dbReference type="Gene3D" id="3.90.226.10">
    <property type="entry name" value="2-enoyl-CoA Hydratase, Chain A, domain 1"/>
    <property type="match status" value="1"/>
</dbReference>
<dbReference type="CDD" id="cd06558">
    <property type="entry name" value="crotonase-like"/>
    <property type="match status" value="1"/>
</dbReference>
<dbReference type="PANTHER" id="PTHR43149:SF1">
    <property type="entry name" value="DELTA(3,5)-DELTA(2,4)-DIENOYL-COA ISOMERASE, MITOCHONDRIAL"/>
    <property type="match status" value="1"/>
</dbReference>
<proteinExistence type="inferred from homology"/>
<organism evidence="4 5">
    <name type="scientific">Photobacterium gaetbulicola</name>
    <dbReference type="NCBI Taxonomy" id="1295392"/>
    <lineage>
        <taxon>Bacteria</taxon>
        <taxon>Pseudomonadati</taxon>
        <taxon>Pseudomonadota</taxon>
        <taxon>Gammaproteobacteria</taxon>
        <taxon>Vibrionales</taxon>
        <taxon>Vibrionaceae</taxon>
        <taxon>Photobacterium</taxon>
    </lineage>
</organism>
<evidence type="ECO:0000256" key="3">
    <source>
        <dbReference type="RuleBase" id="RU003707"/>
    </source>
</evidence>